<reference evidence="1 2" key="1">
    <citation type="journal article" date="2023" name="ACS Omega">
        <title>Identification of the Neoaspergillic Acid Biosynthesis Gene Cluster by Establishing an In Vitro CRISPR-Ribonucleoprotein Genetic System in Aspergillus melleus.</title>
        <authorList>
            <person name="Yuan B."/>
            <person name="Grau M.F."/>
            <person name="Murata R.M."/>
            <person name="Torok T."/>
            <person name="Venkateswaran K."/>
            <person name="Stajich J.E."/>
            <person name="Wang C.C.C."/>
        </authorList>
    </citation>
    <scope>NUCLEOTIDE SEQUENCE [LARGE SCALE GENOMIC DNA]</scope>
    <source>
        <strain evidence="1 2">IMV 1140</strain>
    </source>
</reference>
<evidence type="ECO:0000313" key="2">
    <source>
        <dbReference type="Proteomes" id="UP001177260"/>
    </source>
</evidence>
<evidence type="ECO:0000313" key="1">
    <source>
        <dbReference type="EMBL" id="KAK1140028.1"/>
    </source>
</evidence>
<gene>
    <name evidence="1" type="ORF">N8T08_010937</name>
</gene>
<proteinExistence type="predicted"/>
<comment type="caution">
    <text evidence="1">The sequence shown here is derived from an EMBL/GenBank/DDBJ whole genome shotgun (WGS) entry which is preliminary data.</text>
</comment>
<accession>A0ACC3AQS9</accession>
<protein>
    <submittedName>
        <fullName evidence="1">Uncharacterized protein</fullName>
    </submittedName>
</protein>
<keyword evidence="2" id="KW-1185">Reference proteome</keyword>
<name>A0ACC3AQS9_9EURO</name>
<dbReference type="EMBL" id="JAOPJF010000092">
    <property type="protein sequence ID" value="KAK1140028.1"/>
    <property type="molecule type" value="Genomic_DNA"/>
</dbReference>
<dbReference type="Proteomes" id="UP001177260">
    <property type="component" value="Unassembled WGS sequence"/>
</dbReference>
<sequence>MDQPEKRKLDDSATDGPSTATDKRPRVIGPSLPPPSDGPAAQDDSASNSDSESSDDDDFGPGLPPPEGSAPAVAEPSSYGPTVPASSSTEQPVDAGNAASRRDDWMLQPPDDSSWATRVDPTKLRNRKFQSGKPGSSRPSAPGGGVDASWTETPEQKMRRLQDEVLGVSTAPAGSGPRKEDEEDSKRSKVMSERVEKFNEARRKEKVAEGVARKEKKKEEDDDPSQRAFDKEKDMSLGSKISASQRREMIDKASDFGSRFTKGKYL</sequence>
<organism evidence="1 2">
    <name type="scientific">Aspergillus melleus</name>
    <dbReference type="NCBI Taxonomy" id="138277"/>
    <lineage>
        <taxon>Eukaryota</taxon>
        <taxon>Fungi</taxon>
        <taxon>Dikarya</taxon>
        <taxon>Ascomycota</taxon>
        <taxon>Pezizomycotina</taxon>
        <taxon>Eurotiomycetes</taxon>
        <taxon>Eurotiomycetidae</taxon>
        <taxon>Eurotiales</taxon>
        <taxon>Aspergillaceae</taxon>
        <taxon>Aspergillus</taxon>
        <taxon>Aspergillus subgen. Circumdati</taxon>
    </lineage>
</organism>